<evidence type="ECO:0000259" key="1">
    <source>
        <dbReference type="Pfam" id="PF12849"/>
    </source>
</evidence>
<dbReference type="EMBL" id="UOEM01000038">
    <property type="protein sequence ID" value="VAW12188.1"/>
    <property type="molecule type" value="Genomic_DNA"/>
</dbReference>
<dbReference type="InterPro" id="IPR024370">
    <property type="entry name" value="PBP_domain"/>
</dbReference>
<evidence type="ECO:0000313" key="2">
    <source>
        <dbReference type="EMBL" id="VAW12188.1"/>
    </source>
</evidence>
<gene>
    <name evidence="2" type="ORF">MNBD_ALPHA09-187</name>
</gene>
<dbReference type="InterPro" id="IPR052738">
    <property type="entry name" value="ABC-Tungstate_binding"/>
</dbReference>
<dbReference type="Gene3D" id="3.40.190.10">
    <property type="entry name" value="Periplasmic binding protein-like II"/>
    <property type="match status" value="2"/>
</dbReference>
<dbReference type="PANTHER" id="PTHR37945">
    <property type="entry name" value="EXTRACELLULAR TUNGSTATE BINDING PROTEIN"/>
    <property type="match status" value="1"/>
</dbReference>
<accession>A0A3B0T2L7</accession>
<protein>
    <submittedName>
        <fullName evidence="2">Tungstate ABC transporter, substrate-binding protein</fullName>
    </submittedName>
</protein>
<name>A0A3B0T2L7_9ZZZZ</name>
<organism evidence="2">
    <name type="scientific">hydrothermal vent metagenome</name>
    <dbReference type="NCBI Taxonomy" id="652676"/>
    <lineage>
        <taxon>unclassified sequences</taxon>
        <taxon>metagenomes</taxon>
        <taxon>ecological metagenomes</taxon>
    </lineage>
</organism>
<feature type="domain" description="PBP" evidence="1">
    <location>
        <begin position="47"/>
        <end position="268"/>
    </location>
</feature>
<dbReference type="Pfam" id="PF12849">
    <property type="entry name" value="PBP_like_2"/>
    <property type="match status" value="1"/>
</dbReference>
<reference evidence="2" key="1">
    <citation type="submission" date="2018-06" db="EMBL/GenBank/DDBJ databases">
        <authorList>
            <person name="Zhirakovskaya E."/>
        </authorList>
    </citation>
    <scope>NUCLEOTIDE SEQUENCE</scope>
</reference>
<dbReference type="AlphaFoldDB" id="A0A3B0T2L7"/>
<proteinExistence type="predicted"/>
<sequence>MQSDRGFLTKTIVLKTSTGFKIAAALALAGLVMAVHWPAAALRNYIVVQSTTSTQNSGLYDHLLPLYSAQSGVNVRIVAVGTGQAIKNAANCDGDVLLVHARAAEEAFVAKGLGVKRTNLMYNDFVIVGPRNDPADIGGMTAAATAMAKIAGAKVPFVSRGDGSGTHRAELALWRAAGVDAGAASGTWYRETGSGMGATLNIAAAMAAYVMTDRATWTTFGNKADLTIQVQGDVRLFNQYGVTLVNPDRCPNVKAKLGQDFIDWLLSAPGQSAIGAYKVDGKTLFFPNAPK</sequence>
<dbReference type="SUPFAM" id="SSF53850">
    <property type="entry name" value="Periplasmic binding protein-like II"/>
    <property type="match status" value="1"/>
</dbReference>
<dbReference type="PANTHER" id="PTHR37945:SF1">
    <property type="entry name" value="EXTRACELLULAR TUNGSTATE BINDING PROTEIN"/>
    <property type="match status" value="1"/>
</dbReference>